<dbReference type="AlphaFoldDB" id="A0A2N5VD08"/>
<evidence type="ECO:0000313" key="2">
    <source>
        <dbReference type="EMBL" id="PLW47865.1"/>
    </source>
</evidence>
<feature type="compositionally biased region" description="Polar residues" evidence="1">
    <location>
        <begin position="1"/>
        <end position="49"/>
    </location>
</feature>
<name>A0A2N5VD08_9BASI</name>
<keyword evidence="3" id="KW-1185">Reference proteome</keyword>
<gene>
    <name evidence="2" type="ORF">PCANC_07874</name>
</gene>
<feature type="region of interest" description="Disordered" evidence="1">
    <location>
        <begin position="85"/>
        <end position="130"/>
    </location>
</feature>
<evidence type="ECO:0000256" key="1">
    <source>
        <dbReference type="SAM" id="MobiDB-lite"/>
    </source>
</evidence>
<protein>
    <submittedName>
        <fullName evidence="2">Uncharacterized protein</fullName>
    </submittedName>
</protein>
<dbReference type="STRING" id="200324.A0A2N5VD08"/>
<dbReference type="EMBL" id="PGCJ01000107">
    <property type="protein sequence ID" value="PLW47865.1"/>
    <property type="molecule type" value="Genomic_DNA"/>
</dbReference>
<proteinExistence type="predicted"/>
<accession>A0A2N5VD08</accession>
<comment type="caution">
    <text evidence="2">The sequence shown here is derived from an EMBL/GenBank/DDBJ whole genome shotgun (WGS) entry which is preliminary data.</text>
</comment>
<sequence>MLNRLGSSDGNIKSVDVNQSEVQPPFSSLQIPQLQRRNLDNKTPQTTKAAVNKDHCTLTINHLPIYAVRVHQPHQKTRSFLLVSAPQLPEEGTTPGNREISMAHSQQHPFPSLISSPKTNGSDRSDPQHSLIVPGVTPKANSLRLAELFWQEDKLIIKRQKLTKWLGSAEDCI</sequence>
<dbReference type="OrthoDB" id="2157641at2759"/>
<organism evidence="2 3">
    <name type="scientific">Puccinia coronata f. sp. avenae</name>
    <dbReference type="NCBI Taxonomy" id="200324"/>
    <lineage>
        <taxon>Eukaryota</taxon>
        <taxon>Fungi</taxon>
        <taxon>Dikarya</taxon>
        <taxon>Basidiomycota</taxon>
        <taxon>Pucciniomycotina</taxon>
        <taxon>Pucciniomycetes</taxon>
        <taxon>Pucciniales</taxon>
        <taxon>Pucciniaceae</taxon>
        <taxon>Puccinia</taxon>
    </lineage>
</organism>
<dbReference type="Proteomes" id="UP000235388">
    <property type="component" value="Unassembled WGS sequence"/>
</dbReference>
<evidence type="ECO:0000313" key="3">
    <source>
        <dbReference type="Proteomes" id="UP000235388"/>
    </source>
</evidence>
<feature type="compositionally biased region" description="Polar residues" evidence="1">
    <location>
        <begin position="103"/>
        <end position="120"/>
    </location>
</feature>
<reference evidence="2 3" key="1">
    <citation type="submission" date="2017-11" db="EMBL/GenBank/DDBJ databases">
        <title>De novo assembly and phasing of dikaryotic genomes from two isolates of Puccinia coronata f. sp. avenae, the causal agent of oat crown rust.</title>
        <authorList>
            <person name="Miller M.E."/>
            <person name="Zhang Y."/>
            <person name="Omidvar V."/>
            <person name="Sperschneider J."/>
            <person name="Schwessinger B."/>
            <person name="Raley C."/>
            <person name="Palmer J.M."/>
            <person name="Garnica D."/>
            <person name="Upadhyaya N."/>
            <person name="Rathjen J."/>
            <person name="Taylor J.M."/>
            <person name="Park R.F."/>
            <person name="Dodds P.N."/>
            <person name="Hirsch C.D."/>
            <person name="Kianian S.F."/>
            <person name="Figueroa M."/>
        </authorList>
    </citation>
    <scope>NUCLEOTIDE SEQUENCE [LARGE SCALE GENOMIC DNA]</scope>
    <source>
        <strain evidence="2">12NC29</strain>
    </source>
</reference>
<feature type="region of interest" description="Disordered" evidence="1">
    <location>
        <begin position="1"/>
        <end position="50"/>
    </location>
</feature>